<proteinExistence type="inferred from homology"/>
<name>A0A2R7YTV0_9ACTN</name>
<evidence type="ECO:0000256" key="7">
    <source>
        <dbReference type="SAM" id="SignalP"/>
    </source>
</evidence>
<dbReference type="InterPro" id="IPR041756">
    <property type="entry name" value="M28_SGAP-like"/>
</dbReference>
<dbReference type="Proteomes" id="UP000244867">
    <property type="component" value="Unassembled WGS sequence"/>
</dbReference>
<keyword evidence="3" id="KW-0479">Metal-binding</keyword>
<evidence type="ECO:0000313" key="9">
    <source>
        <dbReference type="EMBL" id="PUA79812.1"/>
    </source>
</evidence>
<evidence type="ECO:0000256" key="6">
    <source>
        <dbReference type="ARBA" id="ARBA00022833"/>
    </source>
</evidence>
<feature type="chain" id="PRO_5015344966" evidence="7">
    <location>
        <begin position="25"/>
        <end position="475"/>
    </location>
</feature>
<dbReference type="AlphaFoldDB" id="A0A2R7YTV0"/>
<protein>
    <submittedName>
        <fullName evidence="9">Hydrolase</fullName>
    </submittedName>
</protein>
<gene>
    <name evidence="9" type="ORF">C7S10_17235</name>
</gene>
<evidence type="ECO:0000256" key="1">
    <source>
        <dbReference type="ARBA" id="ARBA00005957"/>
    </source>
</evidence>
<dbReference type="Pfam" id="PF04389">
    <property type="entry name" value="Peptidase_M28"/>
    <property type="match status" value="1"/>
</dbReference>
<evidence type="ECO:0000259" key="8">
    <source>
        <dbReference type="Pfam" id="PF04389"/>
    </source>
</evidence>
<evidence type="ECO:0000256" key="5">
    <source>
        <dbReference type="ARBA" id="ARBA00022801"/>
    </source>
</evidence>
<dbReference type="FunFam" id="3.40.630.10:FF:000066">
    <property type="entry name" value="M28 family peptidase"/>
    <property type="match status" value="1"/>
</dbReference>
<dbReference type="Gene3D" id="2.60.120.260">
    <property type="entry name" value="Galactose-binding domain-like"/>
    <property type="match status" value="1"/>
</dbReference>
<keyword evidence="10" id="KW-1185">Reference proteome</keyword>
<keyword evidence="6" id="KW-0862">Zinc</keyword>
<dbReference type="InterPro" id="IPR045175">
    <property type="entry name" value="M28_fam"/>
</dbReference>
<evidence type="ECO:0000256" key="4">
    <source>
        <dbReference type="ARBA" id="ARBA00022729"/>
    </source>
</evidence>
<dbReference type="PANTHER" id="PTHR12147">
    <property type="entry name" value="METALLOPEPTIDASE M28 FAMILY MEMBER"/>
    <property type="match status" value="1"/>
</dbReference>
<dbReference type="PANTHER" id="PTHR12147:SF26">
    <property type="entry name" value="PEPTIDASE M28 DOMAIN-CONTAINING PROTEIN"/>
    <property type="match status" value="1"/>
</dbReference>
<comment type="similarity">
    <text evidence="1">Belongs to the peptidase M28 family. M28A subfamily.</text>
</comment>
<dbReference type="SUPFAM" id="SSF53187">
    <property type="entry name" value="Zn-dependent exopeptidases"/>
    <property type="match status" value="1"/>
</dbReference>
<dbReference type="GO" id="GO:0006508">
    <property type="term" value="P:proteolysis"/>
    <property type="evidence" value="ECO:0007669"/>
    <property type="project" value="UniProtKB-KW"/>
</dbReference>
<keyword evidence="2" id="KW-0645">Protease</keyword>
<comment type="caution">
    <text evidence="9">The sequence shown here is derived from an EMBL/GenBank/DDBJ whole genome shotgun (WGS) entry which is preliminary data.</text>
</comment>
<sequence>MKRSLLAPAAVVAALALVAPTSQAAAPAPAPLAAAPDISVANVQSHLAQLQTIANANGGNRASGRPGYKASLDYVKAKLDAAGYTTTVQTFSTSAGTTYNLVADWPGGDPNHVVMTGAHLDSVSVGPGINDNGTGSAGILENALAFAASGITPKNHLRFGFWGAEELGLLGSKHYVSTLSTAEKDKIELYLNFDMIGSPNPGYFVYDDNPAGNGARDDLTSYFTSKGVPWEYIDVQGRSDHAAFRSYGIPTSGTFTGAESTMTSAQASKWGGQAGRAFDPCYHAACDTTANVNATALDRNIDAIAFMLWKYVDVDYGTTLPPAGGNLLANPGFESGATSWGGTTGAITSSSSKPAHGGTWKAWLGGNGRTSSENLTQTITIPASATTATLSYWIRTDTAETGSTAYDTLKVQVVVGGVTTTLKTFSNVGANVAYAQFTHSLLAYKGKAVTVKLLENEDSSLQTSFVVDDTAVTVG</sequence>
<dbReference type="OrthoDB" id="345880at2"/>
<organism evidence="9 10">
    <name type="scientific">Nocardioides currus</name>
    <dbReference type="NCBI Taxonomy" id="2133958"/>
    <lineage>
        <taxon>Bacteria</taxon>
        <taxon>Bacillati</taxon>
        <taxon>Actinomycetota</taxon>
        <taxon>Actinomycetes</taxon>
        <taxon>Propionibacteriales</taxon>
        <taxon>Nocardioidaceae</taxon>
        <taxon>Nocardioides</taxon>
    </lineage>
</organism>
<evidence type="ECO:0000256" key="3">
    <source>
        <dbReference type="ARBA" id="ARBA00022723"/>
    </source>
</evidence>
<dbReference type="GO" id="GO:0046872">
    <property type="term" value="F:metal ion binding"/>
    <property type="evidence" value="ECO:0007669"/>
    <property type="project" value="UniProtKB-KW"/>
</dbReference>
<dbReference type="GO" id="GO:0008235">
    <property type="term" value="F:metalloexopeptidase activity"/>
    <property type="evidence" value="ECO:0007669"/>
    <property type="project" value="InterPro"/>
</dbReference>
<reference evidence="9 10" key="1">
    <citation type="submission" date="2018-03" db="EMBL/GenBank/DDBJ databases">
        <authorList>
            <person name="Keele B.F."/>
        </authorList>
    </citation>
    <scope>NUCLEOTIDE SEQUENCE [LARGE SCALE GENOMIC DNA]</scope>
    <source>
        <strain evidence="9 10">IB-3</strain>
    </source>
</reference>
<dbReference type="RefSeq" id="WP_108345676.1">
    <property type="nucleotide sequence ID" value="NZ_PYXZ01000008.1"/>
</dbReference>
<accession>A0A2R7YTV0</accession>
<dbReference type="GO" id="GO:0004177">
    <property type="term" value="F:aminopeptidase activity"/>
    <property type="evidence" value="ECO:0007669"/>
    <property type="project" value="InterPro"/>
</dbReference>
<keyword evidence="4 7" id="KW-0732">Signal</keyword>
<evidence type="ECO:0000256" key="2">
    <source>
        <dbReference type="ARBA" id="ARBA00022670"/>
    </source>
</evidence>
<feature type="signal peptide" evidence="7">
    <location>
        <begin position="1"/>
        <end position="24"/>
    </location>
</feature>
<dbReference type="InterPro" id="IPR007484">
    <property type="entry name" value="Peptidase_M28"/>
</dbReference>
<dbReference type="Gene3D" id="3.40.630.10">
    <property type="entry name" value="Zn peptidases"/>
    <property type="match status" value="1"/>
</dbReference>
<dbReference type="EMBL" id="PYXZ01000008">
    <property type="protein sequence ID" value="PUA79812.1"/>
    <property type="molecule type" value="Genomic_DNA"/>
</dbReference>
<feature type="domain" description="Peptidase M28" evidence="8">
    <location>
        <begin position="100"/>
        <end position="305"/>
    </location>
</feature>
<keyword evidence="5 9" id="KW-0378">Hydrolase</keyword>
<evidence type="ECO:0000313" key="10">
    <source>
        <dbReference type="Proteomes" id="UP000244867"/>
    </source>
</evidence>
<dbReference type="CDD" id="cd03876">
    <property type="entry name" value="M28_SGAP_like"/>
    <property type="match status" value="1"/>
</dbReference>